<evidence type="ECO:0000256" key="1">
    <source>
        <dbReference type="SAM" id="MobiDB-lite"/>
    </source>
</evidence>
<protein>
    <submittedName>
        <fullName evidence="2">Uncharacterized protein</fullName>
    </submittedName>
</protein>
<name>A0A9N7YQJ5_PLEPL</name>
<dbReference type="Proteomes" id="UP001153269">
    <property type="component" value="Unassembled WGS sequence"/>
</dbReference>
<feature type="compositionally biased region" description="Basic and acidic residues" evidence="1">
    <location>
        <begin position="18"/>
        <end position="49"/>
    </location>
</feature>
<reference evidence="2" key="1">
    <citation type="submission" date="2020-03" db="EMBL/GenBank/DDBJ databases">
        <authorList>
            <person name="Weist P."/>
        </authorList>
    </citation>
    <scope>NUCLEOTIDE SEQUENCE</scope>
</reference>
<dbReference type="EMBL" id="CADEAL010001646">
    <property type="protein sequence ID" value="CAB1434224.1"/>
    <property type="molecule type" value="Genomic_DNA"/>
</dbReference>
<sequence length="228" mass="25239">MEARQERTEQIQPSSPGADERFDVVTEARSDAAVRPELEGWRARGESEETEFTRRTSDITEVLEWVPEEEVELPSLKHFSPHWLTCSLLTAPPIAKFSTLTQHVCERPRRRRRRREAGLAASGGGVFRAGEGTKVLAGCEPLSLLLSTNKPPCTVPLLAVTLGLLEEICRGAGDTSLKRKQSRAPKTLQRQLILSSRLSVDSEKFSEFEGCISVVTATPLPANSREFA</sequence>
<evidence type="ECO:0000313" key="3">
    <source>
        <dbReference type="Proteomes" id="UP001153269"/>
    </source>
</evidence>
<organism evidence="2 3">
    <name type="scientific">Pleuronectes platessa</name>
    <name type="common">European plaice</name>
    <dbReference type="NCBI Taxonomy" id="8262"/>
    <lineage>
        <taxon>Eukaryota</taxon>
        <taxon>Metazoa</taxon>
        <taxon>Chordata</taxon>
        <taxon>Craniata</taxon>
        <taxon>Vertebrata</taxon>
        <taxon>Euteleostomi</taxon>
        <taxon>Actinopterygii</taxon>
        <taxon>Neopterygii</taxon>
        <taxon>Teleostei</taxon>
        <taxon>Neoteleostei</taxon>
        <taxon>Acanthomorphata</taxon>
        <taxon>Carangaria</taxon>
        <taxon>Pleuronectiformes</taxon>
        <taxon>Pleuronectoidei</taxon>
        <taxon>Pleuronectidae</taxon>
        <taxon>Pleuronectes</taxon>
    </lineage>
</organism>
<proteinExistence type="predicted"/>
<gene>
    <name evidence="2" type="ORF">PLEPLA_LOCUS22285</name>
</gene>
<feature type="region of interest" description="Disordered" evidence="1">
    <location>
        <begin position="1"/>
        <end position="49"/>
    </location>
</feature>
<accession>A0A9N7YQJ5</accession>
<evidence type="ECO:0000313" key="2">
    <source>
        <dbReference type="EMBL" id="CAB1434224.1"/>
    </source>
</evidence>
<keyword evidence="3" id="KW-1185">Reference proteome</keyword>
<comment type="caution">
    <text evidence="2">The sequence shown here is derived from an EMBL/GenBank/DDBJ whole genome shotgun (WGS) entry which is preliminary data.</text>
</comment>
<dbReference type="AlphaFoldDB" id="A0A9N7YQJ5"/>